<gene>
    <name evidence="6" type="ORF">GHJ91_24885</name>
</gene>
<accession>A0A6G1WR93</accession>
<evidence type="ECO:0000259" key="5">
    <source>
        <dbReference type="PROSITE" id="PS51007"/>
    </source>
</evidence>
<dbReference type="GO" id="GO:0046872">
    <property type="term" value="F:metal ion binding"/>
    <property type="evidence" value="ECO:0007669"/>
    <property type="project" value="UniProtKB-KW"/>
</dbReference>
<sequence>MRPEQRLRPCPSGDAGRAAGIRLSTMTKQASICRRLFAVVACGFAVGSWETLQETSAADKFYRVIDGKADGPTYNGYRRYHASCSHCHGPDGVGSTFASSLIDRPRDIEEFRRVVRNGQSSSGTSVMKGFADDPNFALYIDDIYAYLQARAEGALGRGRPKRLEP</sequence>
<protein>
    <submittedName>
        <fullName evidence="6">Cytochrome C</fullName>
    </submittedName>
</protein>
<organism evidence="6">
    <name type="scientific">Sinorhizobium medicae</name>
    <dbReference type="NCBI Taxonomy" id="110321"/>
    <lineage>
        <taxon>Bacteria</taxon>
        <taxon>Pseudomonadati</taxon>
        <taxon>Pseudomonadota</taxon>
        <taxon>Alphaproteobacteria</taxon>
        <taxon>Hyphomicrobiales</taxon>
        <taxon>Rhizobiaceae</taxon>
        <taxon>Sinorhizobium/Ensifer group</taxon>
        <taxon>Sinorhizobium</taxon>
    </lineage>
</organism>
<dbReference type="GO" id="GO:0009055">
    <property type="term" value="F:electron transfer activity"/>
    <property type="evidence" value="ECO:0007669"/>
    <property type="project" value="InterPro"/>
</dbReference>
<dbReference type="InterPro" id="IPR036909">
    <property type="entry name" value="Cyt_c-like_dom_sf"/>
</dbReference>
<evidence type="ECO:0000313" key="6">
    <source>
        <dbReference type="EMBL" id="MQW72280.1"/>
    </source>
</evidence>
<dbReference type="PROSITE" id="PS51007">
    <property type="entry name" value="CYTC"/>
    <property type="match status" value="1"/>
</dbReference>
<comment type="caution">
    <text evidence="6">The sequence shown here is derived from an EMBL/GenBank/DDBJ whole genome shotgun (WGS) entry which is preliminary data.</text>
</comment>
<keyword evidence="3 4" id="KW-0408">Iron</keyword>
<evidence type="ECO:0000256" key="3">
    <source>
        <dbReference type="ARBA" id="ARBA00023004"/>
    </source>
</evidence>
<dbReference type="SUPFAM" id="SSF46626">
    <property type="entry name" value="Cytochrome c"/>
    <property type="match status" value="1"/>
</dbReference>
<keyword evidence="2 4" id="KW-0479">Metal-binding</keyword>
<dbReference type="EMBL" id="WISB01000148">
    <property type="protein sequence ID" value="MQW72280.1"/>
    <property type="molecule type" value="Genomic_DNA"/>
</dbReference>
<dbReference type="GO" id="GO:0020037">
    <property type="term" value="F:heme binding"/>
    <property type="evidence" value="ECO:0007669"/>
    <property type="project" value="InterPro"/>
</dbReference>
<evidence type="ECO:0000256" key="4">
    <source>
        <dbReference type="PROSITE-ProRule" id="PRU00433"/>
    </source>
</evidence>
<reference evidence="6" key="1">
    <citation type="journal article" date="2013" name="Genome Biol.">
        <title>Comparative genomics of the core and accessory genomes of 48 Sinorhizobium strains comprising five genospecies.</title>
        <authorList>
            <person name="Sugawara M."/>
            <person name="Epstein B."/>
            <person name="Badgley B.D."/>
            <person name="Unno T."/>
            <person name="Xu L."/>
            <person name="Reese J."/>
            <person name="Gyaneshwar P."/>
            <person name="Denny R."/>
            <person name="Mudge J."/>
            <person name="Bharti A.K."/>
            <person name="Farmer A.D."/>
            <person name="May G.D."/>
            <person name="Woodward J.E."/>
            <person name="Medigue C."/>
            <person name="Vallenet D."/>
            <person name="Lajus A."/>
            <person name="Rouy Z."/>
            <person name="Martinez-Vaz B."/>
            <person name="Tiffin P."/>
            <person name="Young N.D."/>
            <person name="Sadowsky M.J."/>
        </authorList>
    </citation>
    <scope>NUCLEOTIDE SEQUENCE</scope>
    <source>
        <strain evidence="6">M1</strain>
    </source>
</reference>
<name>A0A6G1WR93_9HYPH</name>
<dbReference type="InterPro" id="IPR009056">
    <property type="entry name" value="Cyt_c-like_dom"/>
</dbReference>
<evidence type="ECO:0000256" key="1">
    <source>
        <dbReference type="ARBA" id="ARBA00022617"/>
    </source>
</evidence>
<proteinExistence type="predicted"/>
<evidence type="ECO:0000256" key="2">
    <source>
        <dbReference type="ARBA" id="ARBA00022723"/>
    </source>
</evidence>
<keyword evidence="1 4" id="KW-0349">Heme</keyword>
<dbReference type="AlphaFoldDB" id="A0A6G1WR93"/>
<dbReference type="Pfam" id="PF13442">
    <property type="entry name" value="Cytochrome_CBB3"/>
    <property type="match status" value="1"/>
</dbReference>
<feature type="domain" description="Cytochrome c" evidence="5">
    <location>
        <begin position="71"/>
        <end position="151"/>
    </location>
</feature>
<dbReference type="Gene3D" id="1.10.760.10">
    <property type="entry name" value="Cytochrome c-like domain"/>
    <property type="match status" value="1"/>
</dbReference>